<dbReference type="FunFam" id="2.70.160.11:FF:000016">
    <property type="entry name" value="Protein arginine methyltransferase RmtB"/>
    <property type="match status" value="1"/>
</dbReference>
<dbReference type="EC" id="2.1.1.319" evidence="3"/>
<dbReference type="GO" id="GO:0042054">
    <property type="term" value="F:histone methyltransferase activity"/>
    <property type="evidence" value="ECO:0007669"/>
    <property type="project" value="TreeGrafter"/>
</dbReference>
<evidence type="ECO:0000256" key="1">
    <source>
        <dbReference type="ARBA" id="ARBA00004123"/>
    </source>
</evidence>
<name>A0A0D2FBN6_9EURO</name>
<dbReference type="STRING" id="1442368.A0A0D2FBN6"/>
<reference evidence="21 22" key="1">
    <citation type="submission" date="2015-01" db="EMBL/GenBank/DDBJ databases">
        <title>The Genome Sequence of Fonsecaea pedrosoi CBS 271.37.</title>
        <authorList>
            <consortium name="The Broad Institute Genomics Platform"/>
            <person name="Cuomo C."/>
            <person name="de Hoog S."/>
            <person name="Gorbushina A."/>
            <person name="Stielow B."/>
            <person name="Teixiera M."/>
            <person name="Abouelleil A."/>
            <person name="Chapman S.B."/>
            <person name="Priest M."/>
            <person name="Young S.K."/>
            <person name="Wortman J."/>
            <person name="Nusbaum C."/>
            <person name="Birren B."/>
        </authorList>
    </citation>
    <scope>NUCLEOTIDE SEQUENCE [LARGE SCALE GENOMIC DNA]</scope>
    <source>
        <strain evidence="21 22">CBS 271.37</strain>
    </source>
</reference>
<dbReference type="HOGENOM" id="CLU_017375_6_0_1"/>
<protein>
    <recommendedName>
        <fullName evidence="3">type I protein arginine methyltransferase</fullName>
        <ecNumber evidence="3">2.1.1.319</ecNumber>
    </recommendedName>
</protein>
<evidence type="ECO:0000256" key="12">
    <source>
        <dbReference type="ARBA" id="ARBA00023242"/>
    </source>
</evidence>
<dbReference type="InterPro" id="IPR025799">
    <property type="entry name" value="Arg_MeTrfase"/>
</dbReference>
<dbReference type="InterPro" id="IPR055135">
    <property type="entry name" value="PRMT_dom"/>
</dbReference>
<evidence type="ECO:0000313" key="22">
    <source>
        <dbReference type="Proteomes" id="UP000053029"/>
    </source>
</evidence>
<keyword evidence="9" id="KW-0479">Metal-binding</keyword>
<feature type="domain" description="Methyltransferase" evidence="18">
    <location>
        <begin position="248"/>
        <end position="325"/>
    </location>
</feature>
<dbReference type="SUPFAM" id="SSF53335">
    <property type="entry name" value="S-adenosyl-L-methionine-dependent methyltransferases"/>
    <property type="match status" value="1"/>
</dbReference>
<dbReference type="GO" id="GO:0005829">
    <property type="term" value="C:cytosol"/>
    <property type="evidence" value="ECO:0007669"/>
    <property type="project" value="UniProtKB-SubCell"/>
</dbReference>
<feature type="compositionally biased region" description="Low complexity" evidence="17">
    <location>
        <begin position="14"/>
        <end position="25"/>
    </location>
</feature>
<comment type="catalytic activity">
    <reaction evidence="14">
        <text>L-arginyl-[protein] + S-adenosyl-L-methionine = N(omega)-methyl-L-arginyl-[protein] + S-adenosyl-L-homocysteine + H(+)</text>
        <dbReference type="Rhea" id="RHEA:48100"/>
        <dbReference type="Rhea" id="RHEA-COMP:10532"/>
        <dbReference type="Rhea" id="RHEA-COMP:11990"/>
        <dbReference type="ChEBI" id="CHEBI:15378"/>
        <dbReference type="ChEBI" id="CHEBI:29965"/>
        <dbReference type="ChEBI" id="CHEBI:57856"/>
        <dbReference type="ChEBI" id="CHEBI:59789"/>
        <dbReference type="ChEBI" id="CHEBI:65280"/>
    </reaction>
    <physiologicalReaction direction="left-to-right" evidence="14">
        <dbReference type="Rhea" id="RHEA:48101"/>
    </physiologicalReaction>
</comment>
<evidence type="ECO:0000313" key="21">
    <source>
        <dbReference type="EMBL" id="KIW84007.1"/>
    </source>
</evidence>
<dbReference type="PROSITE" id="PS51678">
    <property type="entry name" value="SAM_MT_PRMT"/>
    <property type="match status" value="1"/>
</dbReference>
<keyword evidence="10" id="KW-0863">Zinc-finger</keyword>
<dbReference type="InterPro" id="IPR049482">
    <property type="entry name" value="ANM3-like_C2H2_Zf"/>
</dbReference>
<sequence>MAPSTEPHLDGSDSDTSSLSDPLDTTNDEGWEDIEQDEEPLTIISLLDGATFPDAQSMLAHCRDTHGLDIWKLRQEFALDYLGLVRLVNYIRTEVKAGHARPDVSSKALFDDEKYLKPVLEDDALLYSLDDVFEEDVSGAPLSEVEQLREQLETLQSQFSAYREQVQNAMLDRIEQSAPPQESSASLVDAAPESKERGSNNAEQFDKAYFQSYSYNAIHESMIKDRIRTDTYRDFIYDHKHLFKDKVVLDVGCGTGILSMFCAKAGARLVIAVDNSGIIDKARENVFTNGLQDVVKCVRGKIEEVTLPVPKVDVIVSEWMGYCLLYESMLDSVIYARDKYLAADGLMVPSHATLRIAPLADSDLKASHIDFWRDVYGFDMTAMLEKAHEEALVRVADEKELAGESVAFLELDLHRTTVDDLTFTKPFATTWKDGFKILEGFVIWFDIFFQTSRSEGIAAGMTAAEAKEKGVVAFSTGPHSEATHWQQGIFLIKDPVDEFVGGDSITGEVTYLKKQGQERSLDIDIAWTKVGVVSDKDKEKDKQRVKKQRWILD</sequence>
<dbReference type="VEuPathDB" id="FungiDB:Z517_03253"/>
<keyword evidence="7 15" id="KW-0808">Transferase</keyword>
<evidence type="ECO:0000256" key="11">
    <source>
        <dbReference type="ARBA" id="ARBA00022833"/>
    </source>
</evidence>
<feature type="domain" description="Protein arginine N-methyltransferase" evidence="20">
    <location>
        <begin position="351"/>
        <end position="528"/>
    </location>
</feature>
<dbReference type="GO" id="GO:0008270">
    <property type="term" value="F:zinc ion binding"/>
    <property type="evidence" value="ECO:0007669"/>
    <property type="project" value="UniProtKB-KW"/>
</dbReference>
<keyword evidence="22" id="KW-1185">Reference proteome</keyword>
<dbReference type="SUPFAM" id="SSF57667">
    <property type="entry name" value="beta-beta-alpha zinc fingers"/>
    <property type="match status" value="1"/>
</dbReference>
<feature type="domain" description="Protein arginine N-methyltransferase 3-like C2H2 zinc finger" evidence="19">
    <location>
        <begin position="74"/>
        <end position="118"/>
    </location>
</feature>
<evidence type="ECO:0000259" key="20">
    <source>
        <dbReference type="Pfam" id="PF22528"/>
    </source>
</evidence>
<evidence type="ECO:0000256" key="5">
    <source>
        <dbReference type="ARBA" id="ARBA00022553"/>
    </source>
</evidence>
<accession>A0A0D2FBN6</accession>
<feature type="coiled-coil region" evidence="16">
    <location>
        <begin position="145"/>
        <end position="172"/>
    </location>
</feature>
<dbReference type="RefSeq" id="XP_013287815.1">
    <property type="nucleotide sequence ID" value="XM_013432361.1"/>
</dbReference>
<feature type="region of interest" description="Disordered" evidence="17">
    <location>
        <begin position="1"/>
        <end position="30"/>
    </location>
</feature>
<evidence type="ECO:0000259" key="18">
    <source>
        <dbReference type="Pfam" id="PF13649"/>
    </source>
</evidence>
<keyword evidence="11" id="KW-0862">Zinc</keyword>
<comment type="catalytic activity">
    <reaction evidence="13">
        <text>L-arginyl-[protein] + 2 S-adenosyl-L-methionine = N(omega),N(omega)-dimethyl-L-arginyl-[protein] + 2 S-adenosyl-L-homocysteine + 2 H(+)</text>
        <dbReference type="Rhea" id="RHEA:48096"/>
        <dbReference type="Rhea" id="RHEA-COMP:10532"/>
        <dbReference type="Rhea" id="RHEA-COMP:11991"/>
        <dbReference type="ChEBI" id="CHEBI:15378"/>
        <dbReference type="ChEBI" id="CHEBI:29965"/>
        <dbReference type="ChEBI" id="CHEBI:57856"/>
        <dbReference type="ChEBI" id="CHEBI:59789"/>
        <dbReference type="ChEBI" id="CHEBI:61897"/>
        <dbReference type="EC" id="2.1.1.319"/>
    </reaction>
    <physiologicalReaction direction="left-to-right" evidence="13">
        <dbReference type="Rhea" id="RHEA:48097"/>
    </physiologicalReaction>
</comment>
<evidence type="ECO:0000256" key="9">
    <source>
        <dbReference type="ARBA" id="ARBA00022723"/>
    </source>
</evidence>
<dbReference type="InterPro" id="IPR036236">
    <property type="entry name" value="Znf_C2H2_sf"/>
</dbReference>
<evidence type="ECO:0000256" key="4">
    <source>
        <dbReference type="ARBA" id="ARBA00022490"/>
    </source>
</evidence>
<keyword evidence="12" id="KW-0539">Nucleus</keyword>
<dbReference type="Gene3D" id="2.70.160.11">
    <property type="entry name" value="Hnrnp arginine n-methyltransferase1"/>
    <property type="match status" value="1"/>
</dbReference>
<dbReference type="GeneID" id="25302743"/>
<dbReference type="GO" id="GO:0035242">
    <property type="term" value="F:protein-arginine omega-N asymmetric methyltransferase activity"/>
    <property type="evidence" value="ECO:0007669"/>
    <property type="project" value="UniProtKB-EC"/>
</dbReference>
<evidence type="ECO:0000256" key="3">
    <source>
        <dbReference type="ARBA" id="ARBA00011925"/>
    </source>
</evidence>
<dbReference type="InterPro" id="IPR029063">
    <property type="entry name" value="SAM-dependent_MTases_sf"/>
</dbReference>
<dbReference type="PANTHER" id="PTHR11006">
    <property type="entry name" value="PROTEIN ARGININE N-METHYLTRANSFERASE"/>
    <property type="match status" value="1"/>
</dbReference>
<evidence type="ECO:0000256" key="6">
    <source>
        <dbReference type="ARBA" id="ARBA00022603"/>
    </source>
</evidence>
<evidence type="ECO:0000256" key="2">
    <source>
        <dbReference type="ARBA" id="ARBA00004514"/>
    </source>
</evidence>
<keyword evidence="6 15" id="KW-0489">Methyltransferase</keyword>
<dbReference type="PANTHER" id="PTHR11006:SF116">
    <property type="entry name" value="PROTEIN METHYLTRANSFERASE"/>
    <property type="match status" value="1"/>
</dbReference>
<keyword evidence="5" id="KW-0597">Phosphoprotein</keyword>
<keyword evidence="16" id="KW-0175">Coiled coil</keyword>
<evidence type="ECO:0000256" key="15">
    <source>
        <dbReference type="PROSITE-ProRule" id="PRU01015"/>
    </source>
</evidence>
<dbReference type="Pfam" id="PF13649">
    <property type="entry name" value="Methyltransf_25"/>
    <property type="match status" value="1"/>
</dbReference>
<feature type="region of interest" description="Disordered" evidence="17">
    <location>
        <begin position="176"/>
        <end position="201"/>
    </location>
</feature>
<dbReference type="Proteomes" id="UP000053029">
    <property type="component" value="Unassembled WGS sequence"/>
</dbReference>
<evidence type="ECO:0000256" key="13">
    <source>
        <dbReference type="ARBA" id="ARBA00047384"/>
    </source>
</evidence>
<dbReference type="OrthoDB" id="7848332at2759"/>
<dbReference type="Gene3D" id="3.40.50.150">
    <property type="entry name" value="Vaccinia Virus protein VP39"/>
    <property type="match status" value="1"/>
</dbReference>
<evidence type="ECO:0000256" key="14">
    <source>
        <dbReference type="ARBA" id="ARBA00049303"/>
    </source>
</evidence>
<dbReference type="FunFam" id="3.40.50.150:FF:000034">
    <property type="entry name" value="Protein arginine N-methyltransferase 3"/>
    <property type="match status" value="1"/>
</dbReference>
<dbReference type="EMBL" id="KN846970">
    <property type="protein sequence ID" value="KIW84007.1"/>
    <property type="molecule type" value="Genomic_DNA"/>
</dbReference>
<keyword evidence="4" id="KW-0963">Cytoplasm</keyword>
<evidence type="ECO:0000256" key="7">
    <source>
        <dbReference type="ARBA" id="ARBA00022679"/>
    </source>
</evidence>
<dbReference type="CDD" id="cd02440">
    <property type="entry name" value="AdoMet_MTases"/>
    <property type="match status" value="1"/>
</dbReference>
<organism evidence="21 22">
    <name type="scientific">Fonsecaea pedrosoi CBS 271.37</name>
    <dbReference type="NCBI Taxonomy" id="1442368"/>
    <lineage>
        <taxon>Eukaryota</taxon>
        <taxon>Fungi</taxon>
        <taxon>Dikarya</taxon>
        <taxon>Ascomycota</taxon>
        <taxon>Pezizomycotina</taxon>
        <taxon>Eurotiomycetes</taxon>
        <taxon>Chaetothyriomycetidae</taxon>
        <taxon>Chaetothyriales</taxon>
        <taxon>Herpotrichiellaceae</taxon>
        <taxon>Fonsecaea</taxon>
    </lineage>
</organism>
<evidence type="ECO:0000259" key="19">
    <source>
        <dbReference type="Pfam" id="PF21137"/>
    </source>
</evidence>
<proteinExistence type="predicted"/>
<evidence type="ECO:0000256" key="17">
    <source>
        <dbReference type="SAM" id="MobiDB-lite"/>
    </source>
</evidence>
<dbReference type="Pfam" id="PF21137">
    <property type="entry name" value="ANM3_C2H2_Zf"/>
    <property type="match status" value="1"/>
</dbReference>
<evidence type="ECO:0000256" key="8">
    <source>
        <dbReference type="ARBA" id="ARBA00022691"/>
    </source>
</evidence>
<keyword evidence="8 15" id="KW-0949">S-adenosyl-L-methionine</keyword>
<evidence type="ECO:0000256" key="16">
    <source>
        <dbReference type="SAM" id="Coils"/>
    </source>
</evidence>
<evidence type="ECO:0000256" key="10">
    <source>
        <dbReference type="ARBA" id="ARBA00022771"/>
    </source>
</evidence>
<dbReference type="GO" id="GO:0032259">
    <property type="term" value="P:methylation"/>
    <property type="evidence" value="ECO:0007669"/>
    <property type="project" value="UniProtKB-KW"/>
</dbReference>
<dbReference type="GO" id="GO:0005634">
    <property type="term" value="C:nucleus"/>
    <property type="evidence" value="ECO:0007669"/>
    <property type="project" value="UniProtKB-SubCell"/>
</dbReference>
<comment type="subcellular location">
    <subcellularLocation>
        <location evidence="2">Cytoplasm</location>
        <location evidence="2">Cytosol</location>
    </subcellularLocation>
    <subcellularLocation>
        <location evidence="1">Nucleus</location>
    </subcellularLocation>
</comment>
<gene>
    <name evidence="21" type="ORF">Z517_03253</name>
</gene>
<dbReference type="Pfam" id="PF22528">
    <property type="entry name" value="PRMT_C"/>
    <property type="match status" value="1"/>
</dbReference>
<dbReference type="InterPro" id="IPR041698">
    <property type="entry name" value="Methyltransf_25"/>
</dbReference>
<dbReference type="AlphaFoldDB" id="A0A0D2FBN6"/>